<comment type="caution">
    <text evidence="3">The sequence shown here is derived from an EMBL/GenBank/DDBJ whole genome shotgun (WGS) entry which is preliminary data.</text>
</comment>
<dbReference type="RefSeq" id="WP_380672587.1">
    <property type="nucleotide sequence ID" value="NZ_JBHTCJ010000017.1"/>
</dbReference>
<dbReference type="Proteomes" id="UP001596504">
    <property type="component" value="Unassembled WGS sequence"/>
</dbReference>
<evidence type="ECO:0000313" key="3">
    <source>
        <dbReference type="EMBL" id="MFC7344567.1"/>
    </source>
</evidence>
<evidence type="ECO:0000259" key="2">
    <source>
        <dbReference type="PROSITE" id="PS51674"/>
    </source>
</evidence>
<name>A0ABW2LTS5_9PSEU</name>
<evidence type="ECO:0000313" key="4">
    <source>
        <dbReference type="Proteomes" id="UP001596504"/>
    </source>
</evidence>
<dbReference type="PROSITE" id="PS51674">
    <property type="entry name" value="4FE4S_WBL"/>
    <property type="match status" value="1"/>
</dbReference>
<evidence type="ECO:0000256" key="1">
    <source>
        <dbReference type="SAM" id="MobiDB-lite"/>
    </source>
</evidence>
<feature type="compositionally biased region" description="Low complexity" evidence="1">
    <location>
        <begin position="132"/>
        <end position="145"/>
    </location>
</feature>
<gene>
    <name evidence="3" type="ORF">ACFQRI_24435</name>
</gene>
<dbReference type="Pfam" id="PF02467">
    <property type="entry name" value="Whib"/>
    <property type="match status" value="1"/>
</dbReference>
<dbReference type="InterPro" id="IPR034768">
    <property type="entry name" value="4FE4S_WBL"/>
</dbReference>
<feature type="region of interest" description="Disordered" evidence="1">
    <location>
        <begin position="122"/>
        <end position="153"/>
    </location>
</feature>
<organism evidence="3 4">
    <name type="scientific">Saccharopolyspora griseoalba</name>
    <dbReference type="NCBI Taxonomy" id="1431848"/>
    <lineage>
        <taxon>Bacteria</taxon>
        <taxon>Bacillati</taxon>
        <taxon>Actinomycetota</taxon>
        <taxon>Actinomycetes</taxon>
        <taxon>Pseudonocardiales</taxon>
        <taxon>Pseudonocardiaceae</taxon>
        <taxon>Saccharopolyspora</taxon>
    </lineage>
</organism>
<sequence length="153" mass="17068">MIYGTRYEHAPPTLRATGYQDWTDPALDRVVHEHGMCAQQSSPRCGADQYYPEPHQVKAGPERETQARAACRGCPVTMACLERGLRYEADARTCWGIWGAVSTKRRRVILRDADWIWPRPATITAPKDGVGTQQPQPEETTPFPEGTDTVTAA</sequence>
<proteinExistence type="predicted"/>
<dbReference type="EMBL" id="JBHTCJ010000017">
    <property type="protein sequence ID" value="MFC7344567.1"/>
    <property type="molecule type" value="Genomic_DNA"/>
</dbReference>
<reference evidence="4" key="1">
    <citation type="journal article" date="2019" name="Int. J. Syst. Evol. Microbiol.">
        <title>The Global Catalogue of Microorganisms (GCM) 10K type strain sequencing project: providing services to taxonomists for standard genome sequencing and annotation.</title>
        <authorList>
            <consortium name="The Broad Institute Genomics Platform"/>
            <consortium name="The Broad Institute Genome Sequencing Center for Infectious Disease"/>
            <person name="Wu L."/>
            <person name="Ma J."/>
        </authorList>
    </citation>
    <scope>NUCLEOTIDE SEQUENCE [LARGE SCALE GENOMIC DNA]</scope>
    <source>
        <strain evidence="4">WLHS5</strain>
    </source>
</reference>
<accession>A0ABW2LTS5</accession>
<protein>
    <submittedName>
        <fullName evidence="3">WhiB family transcriptional regulator</fullName>
    </submittedName>
</protein>
<feature type="domain" description="4Fe-4S Wbl-type" evidence="2">
    <location>
        <begin position="44"/>
        <end position="108"/>
    </location>
</feature>
<keyword evidence="4" id="KW-1185">Reference proteome</keyword>